<dbReference type="EMBL" id="CAJVPZ010003365">
    <property type="protein sequence ID" value="CAG8529140.1"/>
    <property type="molecule type" value="Genomic_DNA"/>
</dbReference>
<sequence length="148" mass="16940">MEGYVQINGSFASDLSQDLENLANTIASSYAGDPVILRSSQNFNGRNGDVIQARKKYDVVVPHNFFDLNHVLTMLSYRWGTEYEHFWLVMLKCIGLTTKQNAIKTIVELLPMIDYSSIPLDDEKIVSRINISRELITTLELKWKDAIR</sequence>
<proteinExistence type="predicted"/>
<comment type="caution">
    <text evidence="1">The sequence shown here is derived from an EMBL/GenBank/DDBJ whole genome shotgun (WGS) entry which is preliminary data.</text>
</comment>
<accession>A0A9N9FFB8</accession>
<protein>
    <submittedName>
        <fullName evidence="1">4031_t:CDS:1</fullName>
    </submittedName>
</protein>
<dbReference type="AlphaFoldDB" id="A0A9N9FFB8"/>
<evidence type="ECO:0000313" key="2">
    <source>
        <dbReference type="Proteomes" id="UP000789396"/>
    </source>
</evidence>
<reference evidence="1" key="1">
    <citation type="submission" date="2021-06" db="EMBL/GenBank/DDBJ databases">
        <authorList>
            <person name="Kallberg Y."/>
            <person name="Tangrot J."/>
            <person name="Rosling A."/>
        </authorList>
    </citation>
    <scope>NUCLEOTIDE SEQUENCE</scope>
    <source>
        <strain evidence="1">IN212</strain>
    </source>
</reference>
<keyword evidence="2" id="KW-1185">Reference proteome</keyword>
<gene>
    <name evidence="1" type="ORF">RFULGI_LOCUS3709</name>
</gene>
<dbReference type="OrthoDB" id="2407266at2759"/>
<name>A0A9N9FFB8_9GLOM</name>
<organism evidence="1 2">
    <name type="scientific">Racocetra fulgida</name>
    <dbReference type="NCBI Taxonomy" id="60492"/>
    <lineage>
        <taxon>Eukaryota</taxon>
        <taxon>Fungi</taxon>
        <taxon>Fungi incertae sedis</taxon>
        <taxon>Mucoromycota</taxon>
        <taxon>Glomeromycotina</taxon>
        <taxon>Glomeromycetes</taxon>
        <taxon>Diversisporales</taxon>
        <taxon>Gigasporaceae</taxon>
        <taxon>Racocetra</taxon>
    </lineage>
</organism>
<evidence type="ECO:0000313" key="1">
    <source>
        <dbReference type="EMBL" id="CAG8529140.1"/>
    </source>
</evidence>
<dbReference type="Proteomes" id="UP000789396">
    <property type="component" value="Unassembled WGS sequence"/>
</dbReference>